<dbReference type="InterPro" id="IPR014001">
    <property type="entry name" value="Helicase_ATP-bd"/>
</dbReference>
<dbReference type="InterPro" id="IPR038718">
    <property type="entry name" value="SNF2-like_sf"/>
</dbReference>
<comment type="caution">
    <text evidence="7">The sequence shown here is derived from an EMBL/GenBank/DDBJ whole genome shotgun (WGS) entry which is preliminary data.</text>
</comment>
<dbReference type="Pfam" id="PF00271">
    <property type="entry name" value="Helicase_C"/>
    <property type="match status" value="1"/>
</dbReference>
<evidence type="ECO:0000256" key="1">
    <source>
        <dbReference type="ARBA" id="ARBA00022741"/>
    </source>
</evidence>
<feature type="domain" description="Helicase ATP-binding" evidence="5">
    <location>
        <begin position="70"/>
        <end position="224"/>
    </location>
</feature>
<dbReference type="SMART" id="SM00490">
    <property type="entry name" value="HELICc"/>
    <property type="match status" value="1"/>
</dbReference>
<reference evidence="7 8" key="1">
    <citation type="submission" date="2015-09" db="EMBL/GenBank/DDBJ databases">
        <title>Genome sequencing project for genomic taxonomy and phylogenomics of Bacillus-like bacteria.</title>
        <authorList>
            <person name="Liu B."/>
            <person name="Wang J."/>
            <person name="Zhu Y."/>
            <person name="Liu G."/>
            <person name="Chen Q."/>
            <person name="Chen Z."/>
            <person name="Lan J."/>
            <person name="Che J."/>
            <person name="Ge C."/>
            <person name="Shi H."/>
            <person name="Pan Z."/>
            <person name="Liu X."/>
        </authorList>
    </citation>
    <scope>NUCLEOTIDE SEQUENCE [LARGE SCALE GENOMIC DNA]</scope>
    <source>
        <strain evidence="7 8">LMG 18435</strain>
    </source>
</reference>
<dbReference type="OrthoDB" id="9814088at2"/>
<dbReference type="SUPFAM" id="SSF52540">
    <property type="entry name" value="P-loop containing nucleoside triphosphate hydrolases"/>
    <property type="match status" value="2"/>
</dbReference>
<accession>A0A0Q3TIY4</accession>
<gene>
    <name evidence="7" type="ORF">AN964_08680</name>
</gene>
<dbReference type="InterPro" id="IPR057342">
    <property type="entry name" value="DEXDc_RapA"/>
</dbReference>
<dbReference type="EMBL" id="LJJC01000004">
    <property type="protein sequence ID" value="KQL53561.1"/>
    <property type="molecule type" value="Genomic_DNA"/>
</dbReference>
<dbReference type="GO" id="GO:0005524">
    <property type="term" value="F:ATP binding"/>
    <property type="evidence" value="ECO:0007669"/>
    <property type="project" value="UniProtKB-KW"/>
</dbReference>
<protein>
    <submittedName>
        <fullName evidence="7">ATP-dependent helicase</fullName>
    </submittedName>
</protein>
<evidence type="ECO:0000313" key="7">
    <source>
        <dbReference type="EMBL" id="KQL53561.1"/>
    </source>
</evidence>
<dbReference type="CDD" id="cd18011">
    <property type="entry name" value="DEXDc_RapA"/>
    <property type="match status" value="1"/>
</dbReference>
<dbReference type="PATRIC" id="fig|157838.3.peg.1903"/>
<dbReference type="GO" id="GO:0016787">
    <property type="term" value="F:hydrolase activity"/>
    <property type="evidence" value="ECO:0007669"/>
    <property type="project" value="UniProtKB-KW"/>
</dbReference>
<keyword evidence="1" id="KW-0547">Nucleotide-binding</keyword>
<dbReference type="InterPro" id="IPR001650">
    <property type="entry name" value="Helicase_C-like"/>
</dbReference>
<dbReference type="GO" id="GO:0004386">
    <property type="term" value="F:helicase activity"/>
    <property type="evidence" value="ECO:0007669"/>
    <property type="project" value="UniProtKB-KW"/>
</dbReference>
<keyword evidence="2" id="KW-0378">Hydrolase</keyword>
<dbReference type="PANTHER" id="PTHR10799">
    <property type="entry name" value="SNF2/RAD54 HELICASE FAMILY"/>
    <property type="match status" value="1"/>
</dbReference>
<dbReference type="PROSITE" id="PS51194">
    <property type="entry name" value="HELICASE_CTER"/>
    <property type="match status" value="1"/>
</dbReference>
<name>A0A0Q3TIY4_9BACI</name>
<dbReference type="RefSeq" id="WP_055739296.1">
    <property type="nucleotide sequence ID" value="NZ_JAAIWL010000011.1"/>
</dbReference>
<dbReference type="InterPro" id="IPR000330">
    <property type="entry name" value="SNF2_N"/>
</dbReference>
<evidence type="ECO:0000256" key="3">
    <source>
        <dbReference type="ARBA" id="ARBA00022806"/>
    </source>
</evidence>
<dbReference type="InterPro" id="IPR049730">
    <property type="entry name" value="SNF2/RAD54-like_C"/>
</dbReference>
<dbReference type="SMART" id="SM00487">
    <property type="entry name" value="DEXDc"/>
    <property type="match status" value="1"/>
</dbReference>
<evidence type="ECO:0000313" key="8">
    <source>
        <dbReference type="Proteomes" id="UP000051888"/>
    </source>
</evidence>
<evidence type="ECO:0000256" key="4">
    <source>
        <dbReference type="ARBA" id="ARBA00022840"/>
    </source>
</evidence>
<feature type="domain" description="Helicase C-terminal" evidence="6">
    <location>
        <begin position="363"/>
        <end position="512"/>
    </location>
</feature>
<dbReference type="Proteomes" id="UP000051888">
    <property type="component" value="Unassembled WGS sequence"/>
</dbReference>
<dbReference type="CDD" id="cd18793">
    <property type="entry name" value="SF2_C_SNF"/>
    <property type="match status" value="1"/>
</dbReference>
<keyword evidence="8" id="KW-1185">Reference proteome</keyword>
<dbReference type="Gene3D" id="3.40.50.300">
    <property type="entry name" value="P-loop containing nucleotide triphosphate hydrolases"/>
    <property type="match status" value="1"/>
</dbReference>
<dbReference type="AlphaFoldDB" id="A0A0Q3TIY4"/>
<dbReference type="PROSITE" id="PS51192">
    <property type="entry name" value="HELICASE_ATP_BIND_1"/>
    <property type="match status" value="1"/>
</dbReference>
<evidence type="ECO:0000259" key="5">
    <source>
        <dbReference type="PROSITE" id="PS51192"/>
    </source>
</evidence>
<dbReference type="Pfam" id="PF00176">
    <property type="entry name" value="SNF2-rel_dom"/>
    <property type="match status" value="1"/>
</dbReference>
<dbReference type="Gene3D" id="3.40.50.10810">
    <property type="entry name" value="Tandem AAA-ATPase domain"/>
    <property type="match status" value="1"/>
</dbReference>
<evidence type="ECO:0000259" key="6">
    <source>
        <dbReference type="PROSITE" id="PS51194"/>
    </source>
</evidence>
<keyword evidence="3 7" id="KW-0347">Helicase</keyword>
<proteinExistence type="predicted"/>
<dbReference type="InterPro" id="IPR027417">
    <property type="entry name" value="P-loop_NTPase"/>
</dbReference>
<evidence type="ECO:0000256" key="2">
    <source>
        <dbReference type="ARBA" id="ARBA00022801"/>
    </source>
</evidence>
<sequence length="568" mass="66297">MTIHIEFDQVWGEELSERFGKDGPWGNWELYKLAIEMEKHFIIPEFEGLQAPKHLANLKPLPHQLEVARQVVEKMNGKAILADEVGLGKTIEAGLILKEYMIRKLVKKVLILVPASLVSQWAFELNTKFHIPAVAQKKSYVWDQCDCVVSSIDTAKRSPHREKIYEQNYDLVIIDEAHKLKNHKTKNYEFVQNLKKKFCLLLTATPIQNRIDEIFHLVSLLKPGHLGNQTGFLEKYKNGDRNIKDDKHLNDLVNKVMIRNRRADTGIEWTKRHVKTVLIEFNNEERELYNAIDVLKGNHDYVANAGFTIMTLQREACSSREAVYYTLKNMLKKRENPTPEFEEKIHFLIKKIEAVKQNSKAEKTLELIKQINDKVIIFTEYRATQLYLQWFLKQHGITSVPFRGGFKRGKKDWMKELFQKHIQVLIATEAGGEGINLQFCHHMINFDLPWNPMRLEQRIGRVHRLGQEEDVHIYNFATKNTVEDHILKLLYEKINLFERVIGELDDILTRLEFGKLENHLKDIFQNSKSEGEMKIKMENLTEMIQFAETMKNREEETLHAAGGNSSIS</sequence>
<dbReference type="STRING" id="157838.AN964_08680"/>
<keyword evidence="4" id="KW-0067">ATP-binding</keyword>
<organism evidence="7 8">
    <name type="scientific">Heyndrickxia shackletonii</name>
    <dbReference type="NCBI Taxonomy" id="157838"/>
    <lineage>
        <taxon>Bacteria</taxon>
        <taxon>Bacillati</taxon>
        <taxon>Bacillota</taxon>
        <taxon>Bacilli</taxon>
        <taxon>Bacillales</taxon>
        <taxon>Bacillaceae</taxon>
        <taxon>Heyndrickxia</taxon>
    </lineage>
</organism>